<dbReference type="EMBL" id="JAAVJR010000003">
    <property type="protein sequence ID" value="NJW52700.1"/>
    <property type="molecule type" value="Genomic_DNA"/>
</dbReference>
<name>A0ABX1CWP0_9FLAO</name>
<feature type="domain" description="RagB/SusD" evidence="7">
    <location>
        <begin position="323"/>
        <end position="467"/>
    </location>
</feature>
<feature type="signal peptide" evidence="6">
    <location>
        <begin position="1"/>
        <end position="21"/>
    </location>
</feature>
<dbReference type="Pfam" id="PF07980">
    <property type="entry name" value="SusD_RagB"/>
    <property type="match status" value="1"/>
</dbReference>
<dbReference type="Proteomes" id="UP000703674">
    <property type="component" value="Unassembled WGS sequence"/>
</dbReference>
<accession>A0ABX1CWP0</accession>
<evidence type="ECO:0000256" key="5">
    <source>
        <dbReference type="ARBA" id="ARBA00023237"/>
    </source>
</evidence>
<proteinExistence type="inferred from homology"/>
<evidence type="ECO:0000256" key="1">
    <source>
        <dbReference type="ARBA" id="ARBA00004442"/>
    </source>
</evidence>
<organism evidence="9 10">
    <name type="scientific">Salinimicrobium oceani</name>
    <dbReference type="NCBI Taxonomy" id="2722702"/>
    <lineage>
        <taxon>Bacteria</taxon>
        <taxon>Pseudomonadati</taxon>
        <taxon>Bacteroidota</taxon>
        <taxon>Flavobacteriia</taxon>
        <taxon>Flavobacteriales</taxon>
        <taxon>Flavobacteriaceae</taxon>
        <taxon>Salinimicrobium</taxon>
    </lineage>
</organism>
<comment type="caution">
    <text evidence="9">The sequence shown here is derived from an EMBL/GenBank/DDBJ whole genome shotgun (WGS) entry which is preliminary data.</text>
</comment>
<comment type="subcellular location">
    <subcellularLocation>
        <location evidence="1">Cell outer membrane</location>
    </subcellularLocation>
</comment>
<dbReference type="SUPFAM" id="SSF48452">
    <property type="entry name" value="TPR-like"/>
    <property type="match status" value="1"/>
</dbReference>
<sequence>MKNLTLRKALLVFLFSIPLVSCEEFVDLETPNYKITSQEVFNSDETAISAMTGIYNQLALASFSNGSTSSVTFLAGLSADNVQNIRSTNLSRTEFERHQINPDNTLNLSLWSSAYNIIYLTNALLEGIEGSDAISADVRSRLEGEAKFVRAFTYFYLVNLYGDVPLILSTDFRENEVASRTSEEVIYQQIISDLQTSLNSLGEEYLNGERTTVTRLSAVALLARVYLYLEDWQLAEDFSSQIIAQEGKYELLENVNDVFLANSKEAIWQISPIGRGNISTHTNEGNIFIIHPVFSFFASVKLNENLVQNFDPDDKRLSNWIGNNSSLNAFYSYKYKIWNSSEQPIIEYSMVLRLAEQYLIRAEAYAAQGKIFEAIADINAIRTRAGLDLIPETVELEGAELLNLIMEERRRELFAEWGHRWLDLSRIGKAGEIFEKDNPSWQPTDILYPIPAEERIKNNQLTQNPGY</sequence>
<feature type="domain" description="SusD-like N-terminal" evidence="8">
    <location>
        <begin position="39"/>
        <end position="227"/>
    </location>
</feature>
<dbReference type="Gene3D" id="1.25.40.390">
    <property type="match status" value="1"/>
</dbReference>
<keyword evidence="10" id="KW-1185">Reference proteome</keyword>
<keyword evidence="4" id="KW-0472">Membrane</keyword>
<reference evidence="9 10" key="1">
    <citation type="submission" date="2020-03" db="EMBL/GenBank/DDBJ databases">
        <title>Salinimicrobium sp. nov, isolated from SCS.</title>
        <authorList>
            <person name="Cao W.R."/>
        </authorList>
    </citation>
    <scope>NUCLEOTIDE SEQUENCE [LARGE SCALE GENOMIC DNA]</scope>
    <source>
        <strain evidence="10">J15B91</strain>
    </source>
</reference>
<evidence type="ECO:0000256" key="4">
    <source>
        <dbReference type="ARBA" id="ARBA00023136"/>
    </source>
</evidence>
<feature type="chain" id="PRO_5046757282" evidence="6">
    <location>
        <begin position="22"/>
        <end position="467"/>
    </location>
</feature>
<gene>
    <name evidence="9" type="ORF">HC175_07180</name>
</gene>
<dbReference type="CDD" id="cd08977">
    <property type="entry name" value="SusD"/>
    <property type="match status" value="1"/>
</dbReference>
<evidence type="ECO:0000313" key="9">
    <source>
        <dbReference type="EMBL" id="NJW52700.1"/>
    </source>
</evidence>
<evidence type="ECO:0000256" key="2">
    <source>
        <dbReference type="ARBA" id="ARBA00006275"/>
    </source>
</evidence>
<evidence type="ECO:0000256" key="3">
    <source>
        <dbReference type="ARBA" id="ARBA00022729"/>
    </source>
</evidence>
<dbReference type="Pfam" id="PF14322">
    <property type="entry name" value="SusD-like_3"/>
    <property type="match status" value="1"/>
</dbReference>
<evidence type="ECO:0000256" key="6">
    <source>
        <dbReference type="SAM" id="SignalP"/>
    </source>
</evidence>
<dbReference type="InterPro" id="IPR033985">
    <property type="entry name" value="SusD-like_N"/>
</dbReference>
<evidence type="ECO:0000259" key="7">
    <source>
        <dbReference type="Pfam" id="PF07980"/>
    </source>
</evidence>
<dbReference type="InterPro" id="IPR012944">
    <property type="entry name" value="SusD_RagB_dom"/>
</dbReference>
<comment type="similarity">
    <text evidence="2">Belongs to the SusD family.</text>
</comment>
<dbReference type="InterPro" id="IPR011990">
    <property type="entry name" value="TPR-like_helical_dom_sf"/>
</dbReference>
<protein>
    <submittedName>
        <fullName evidence="9">RagB/SusD family nutrient uptake outer membrane protein</fullName>
    </submittedName>
</protein>
<keyword evidence="3 6" id="KW-0732">Signal</keyword>
<evidence type="ECO:0000259" key="8">
    <source>
        <dbReference type="Pfam" id="PF14322"/>
    </source>
</evidence>
<keyword evidence="5" id="KW-0998">Cell outer membrane</keyword>
<evidence type="ECO:0000313" key="10">
    <source>
        <dbReference type="Proteomes" id="UP000703674"/>
    </source>
</evidence>